<dbReference type="InterPro" id="IPR016163">
    <property type="entry name" value="Ald_DH_C"/>
</dbReference>
<dbReference type="PANTHER" id="PTHR43353">
    <property type="entry name" value="SUCCINATE-SEMIALDEHYDE DEHYDROGENASE, MITOCHONDRIAL"/>
    <property type="match status" value="1"/>
</dbReference>
<comment type="caution">
    <text evidence="3">The sequence shown here is derived from an EMBL/GenBank/DDBJ whole genome shotgun (WGS) entry which is preliminary data.</text>
</comment>
<dbReference type="InterPro" id="IPR016161">
    <property type="entry name" value="Ald_DH/histidinol_DH"/>
</dbReference>
<dbReference type="Pfam" id="PF00171">
    <property type="entry name" value="Aldedh"/>
    <property type="match status" value="1"/>
</dbReference>
<dbReference type="RefSeq" id="WP_189418479.1">
    <property type="nucleotide sequence ID" value="NZ_BMYZ01000002.1"/>
</dbReference>
<dbReference type="InterPro" id="IPR044151">
    <property type="entry name" value="ALDH_KGSADH"/>
</dbReference>
<name>A0ABQ3B2F9_9GAMM</name>
<keyword evidence="1" id="KW-0560">Oxidoreductase</keyword>
<dbReference type="CDD" id="cd07129">
    <property type="entry name" value="ALDH_KGSADH"/>
    <property type="match status" value="1"/>
</dbReference>
<evidence type="ECO:0000313" key="4">
    <source>
        <dbReference type="Proteomes" id="UP000619761"/>
    </source>
</evidence>
<dbReference type="Gene3D" id="3.40.605.10">
    <property type="entry name" value="Aldehyde Dehydrogenase, Chain A, domain 1"/>
    <property type="match status" value="1"/>
</dbReference>
<evidence type="ECO:0000313" key="3">
    <source>
        <dbReference type="EMBL" id="GGY76607.1"/>
    </source>
</evidence>
<gene>
    <name evidence="3" type="ORF">GCM10011613_21370</name>
</gene>
<dbReference type="Gene3D" id="3.40.309.10">
    <property type="entry name" value="Aldehyde Dehydrogenase, Chain A, domain 2"/>
    <property type="match status" value="1"/>
</dbReference>
<dbReference type="InterPro" id="IPR016162">
    <property type="entry name" value="Ald_DH_N"/>
</dbReference>
<proteinExistence type="predicted"/>
<sequence>MSIFGKLYFDGEWHQGQAGTYNAVDPSTAKNLEPAMGKASKAQVEAAVAAAHRDSLSFAKIPAAKRANFLRECATQIEALGDELTTRITLETGYPKGRGEGERARTCGQLRMFANSLDAGEFVDARIDTAQPDRTPVPKPDLRFMQQAIGPVAVFAVSNFPLAYSVAGGDTASALAAGCPVLAKGHLSHPGTGELVAQAIAKAIEICQMPKGVFSFLMGDDAEVGATLVQAAPVKAVGFTGSIAGGTALIKLANARPEPIPVFAEMGSVNPVILLPEALKTNAPAIAKGFVASLTLGTGQFCVNPGLVIAIDSPELNEFIQAVRAELGNVAAGVMLNQRICTSYQQGLTRFTHASGVASLAQGQADSVNEGFRAQAYLLGTSGKNFIAQDAIHEEVFGPAAMLVTCKDFTELQQVLEVLAGQLTGTLHGTETELLAHSALVDVLARKVGRVVVNGFPTGVEVCPSMVHGGPFPASSDPRFTAVGTAAIQRFQRPVCYQNFPDTLLPDALKNNNPLGLTRLVNGTPSNAALE</sequence>
<dbReference type="InterPro" id="IPR050740">
    <property type="entry name" value="Aldehyde_DH_Superfamily"/>
</dbReference>
<dbReference type="PANTHER" id="PTHR43353:SF3">
    <property type="entry name" value="ALDEHYDE DEHYDROGENASE-RELATED"/>
    <property type="match status" value="1"/>
</dbReference>
<accession>A0ABQ3B2F9</accession>
<dbReference type="EMBL" id="BMYZ01000002">
    <property type="protein sequence ID" value="GGY76607.1"/>
    <property type="molecule type" value="Genomic_DNA"/>
</dbReference>
<keyword evidence="4" id="KW-1185">Reference proteome</keyword>
<dbReference type="SUPFAM" id="SSF53720">
    <property type="entry name" value="ALDH-like"/>
    <property type="match status" value="1"/>
</dbReference>
<protein>
    <submittedName>
        <fullName evidence="3">2,5-dioxovalerate dehydrogenase</fullName>
    </submittedName>
</protein>
<organism evidence="3 4">
    <name type="scientific">Cellvibrio zantedeschiae</name>
    <dbReference type="NCBI Taxonomy" id="1237077"/>
    <lineage>
        <taxon>Bacteria</taxon>
        <taxon>Pseudomonadati</taxon>
        <taxon>Pseudomonadota</taxon>
        <taxon>Gammaproteobacteria</taxon>
        <taxon>Cellvibrionales</taxon>
        <taxon>Cellvibrionaceae</taxon>
        <taxon>Cellvibrio</taxon>
    </lineage>
</organism>
<evidence type="ECO:0000256" key="1">
    <source>
        <dbReference type="ARBA" id="ARBA00023002"/>
    </source>
</evidence>
<feature type="domain" description="Aldehyde dehydrogenase" evidence="2">
    <location>
        <begin position="13"/>
        <end position="462"/>
    </location>
</feature>
<dbReference type="Proteomes" id="UP000619761">
    <property type="component" value="Unassembled WGS sequence"/>
</dbReference>
<reference evidence="4" key="1">
    <citation type="journal article" date="2019" name="Int. J. Syst. Evol. Microbiol.">
        <title>The Global Catalogue of Microorganisms (GCM) 10K type strain sequencing project: providing services to taxonomists for standard genome sequencing and annotation.</title>
        <authorList>
            <consortium name="The Broad Institute Genomics Platform"/>
            <consortium name="The Broad Institute Genome Sequencing Center for Infectious Disease"/>
            <person name="Wu L."/>
            <person name="Ma J."/>
        </authorList>
    </citation>
    <scope>NUCLEOTIDE SEQUENCE [LARGE SCALE GENOMIC DNA]</scope>
    <source>
        <strain evidence="4">KCTC 32239</strain>
    </source>
</reference>
<dbReference type="InterPro" id="IPR015590">
    <property type="entry name" value="Aldehyde_DH_dom"/>
</dbReference>
<evidence type="ECO:0000259" key="2">
    <source>
        <dbReference type="Pfam" id="PF00171"/>
    </source>
</evidence>